<evidence type="ECO:0000256" key="1">
    <source>
        <dbReference type="SAM" id="MobiDB-lite"/>
    </source>
</evidence>
<proteinExistence type="predicted"/>
<organism evidence="2 3">
    <name type="scientific">Tribolium castaneum</name>
    <name type="common">Red flour beetle</name>
    <dbReference type="NCBI Taxonomy" id="7070"/>
    <lineage>
        <taxon>Eukaryota</taxon>
        <taxon>Metazoa</taxon>
        <taxon>Ecdysozoa</taxon>
        <taxon>Arthropoda</taxon>
        <taxon>Hexapoda</taxon>
        <taxon>Insecta</taxon>
        <taxon>Pterygota</taxon>
        <taxon>Neoptera</taxon>
        <taxon>Endopterygota</taxon>
        <taxon>Coleoptera</taxon>
        <taxon>Polyphaga</taxon>
        <taxon>Cucujiformia</taxon>
        <taxon>Tenebrionidae</taxon>
        <taxon>Tenebrionidae incertae sedis</taxon>
        <taxon>Tribolium</taxon>
    </lineage>
</organism>
<dbReference type="Proteomes" id="UP000007266">
    <property type="component" value="Linkage group 3"/>
</dbReference>
<keyword evidence="3" id="KW-1185">Reference proteome</keyword>
<feature type="region of interest" description="Disordered" evidence="1">
    <location>
        <begin position="1"/>
        <end position="22"/>
    </location>
</feature>
<reference evidence="2 3" key="1">
    <citation type="journal article" date="2008" name="Nature">
        <title>The genome of the model beetle and pest Tribolium castaneum.</title>
        <authorList>
            <consortium name="Tribolium Genome Sequencing Consortium"/>
            <person name="Richards S."/>
            <person name="Gibbs R.A."/>
            <person name="Weinstock G.M."/>
            <person name="Brown S.J."/>
            <person name="Denell R."/>
            <person name="Beeman R.W."/>
            <person name="Gibbs R."/>
            <person name="Beeman R.W."/>
            <person name="Brown S.J."/>
            <person name="Bucher G."/>
            <person name="Friedrich M."/>
            <person name="Grimmelikhuijzen C.J."/>
            <person name="Klingler M."/>
            <person name="Lorenzen M."/>
            <person name="Richards S."/>
            <person name="Roth S."/>
            <person name="Schroder R."/>
            <person name="Tautz D."/>
            <person name="Zdobnov E.M."/>
            <person name="Muzny D."/>
            <person name="Gibbs R.A."/>
            <person name="Weinstock G.M."/>
            <person name="Attaway T."/>
            <person name="Bell S."/>
            <person name="Buhay C.J."/>
            <person name="Chandrabose M.N."/>
            <person name="Chavez D."/>
            <person name="Clerk-Blankenburg K.P."/>
            <person name="Cree A."/>
            <person name="Dao M."/>
            <person name="Davis C."/>
            <person name="Chacko J."/>
            <person name="Dinh H."/>
            <person name="Dugan-Rocha S."/>
            <person name="Fowler G."/>
            <person name="Garner T.T."/>
            <person name="Garnes J."/>
            <person name="Gnirke A."/>
            <person name="Hawes A."/>
            <person name="Hernandez J."/>
            <person name="Hines S."/>
            <person name="Holder M."/>
            <person name="Hume J."/>
            <person name="Jhangiani S.N."/>
            <person name="Joshi V."/>
            <person name="Khan Z.M."/>
            <person name="Jackson L."/>
            <person name="Kovar C."/>
            <person name="Kowis A."/>
            <person name="Lee S."/>
            <person name="Lewis L.R."/>
            <person name="Margolis J."/>
            <person name="Morgan M."/>
            <person name="Nazareth L.V."/>
            <person name="Nguyen N."/>
            <person name="Okwuonu G."/>
            <person name="Parker D."/>
            <person name="Richards S."/>
            <person name="Ruiz S.J."/>
            <person name="Santibanez J."/>
            <person name="Savard J."/>
            <person name="Scherer S.E."/>
            <person name="Schneider B."/>
            <person name="Sodergren E."/>
            <person name="Tautz D."/>
            <person name="Vattahil S."/>
            <person name="Villasana D."/>
            <person name="White C.S."/>
            <person name="Wright R."/>
            <person name="Park Y."/>
            <person name="Beeman R.W."/>
            <person name="Lord J."/>
            <person name="Oppert B."/>
            <person name="Lorenzen M."/>
            <person name="Brown S."/>
            <person name="Wang L."/>
            <person name="Savard J."/>
            <person name="Tautz D."/>
            <person name="Richards S."/>
            <person name="Weinstock G."/>
            <person name="Gibbs R.A."/>
            <person name="Liu Y."/>
            <person name="Worley K."/>
            <person name="Weinstock G."/>
            <person name="Elsik C.G."/>
            <person name="Reese J.T."/>
            <person name="Elhaik E."/>
            <person name="Landan G."/>
            <person name="Graur D."/>
            <person name="Arensburger P."/>
            <person name="Atkinson P."/>
            <person name="Beeman R.W."/>
            <person name="Beidler J."/>
            <person name="Brown S.J."/>
            <person name="Demuth J.P."/>
            <person name="Drury D.W."/>
            <person name="Du Y.Z."/>
            <person name="Fujiwara H."/>
            <person name="Lorenzen M."/>
            <person name="Maselli V."/>
            <person name="Osanai M."/>
            <person name="Park Y."/>
            <person name="Robertson H.M."/>
            <person name="Tu Z."/>
            <person name="Wang J.J."/>
            <person name="Wang S."/>
            <person name="Richards S."/>
            <person name="Song H."/>
            <person name="Zhang L."/>
            <person name="Sodergren E."/>
            <person name="Werner D."/>
            <person name="Stanke M."/>
            <person name="Morgenstern B."/>
            <person name="Solovyev V."/>
            <person name="Kosarev P."/>
            <person name="Brown G."/>
            <person name="Chen H.C."/>
            <person name="Ermolaeva O."/>
            <person name="Hlavina W."/>
            <person name="Kapustin Y."/>
            <person name="Kiryutin B."/>
            <person name="Kitts P."/>
            <person name="Maglott D."/>
            <person name="Pruitt K."/>
            <person name="Sapojnikov V."/>
            <person name="Souvorov A."/>
            <person name="Mackey A.J."/>
            <person name="Waterhouse R.M."/>
            <person name="Wyder S."/>
            <person name="Zdobnov E.M."/>
            <person name="Zdobnov E.M."/>
            <person name="Wyder S."/>
            <person name="Kriventseva E.V."/>
            <person name="Kadowaki T."/>
            <person name="Bork P."/>
            <person name="Aranda M."/>
            <person name="Bao R."/>
            <person name="Beermann A."/>
            <person name="Berns N."/>
            <person name="Bolognesi R."/>
            <person name="Bonneton F."/>
            <person name="Bopp D."/>
            <person name="Brown S.J."/>
            <person name="Bucher G."/>
            <person name="Butts T."/>
            <person name="Chaumot A."/>
            <person name="Denell R.E."/>
            <person name="Ferrier D.E."/>
            <person name="Friedrich M."/>
            <person name="Gordon C.M."/>
            <person name="Jindra M."/>
            <person name="Klingler M."/>
            <person name="Lan Q."/>
            <person name="Lattorff H.M."/>
            <person name="Laudet V."/>
            <person name="von Levetsow C."/>
            <person name="Liu Z."/>
            <person name="Lutz R."/>
            <person name="Lynch J.A."/>
            <person name="da Fonseca R.N."/>
            <person name="Posnien N."/>
            <person name="Reuter R."/>
            <person name="Roth S."/>
            <person name="Savard J."/>
            <person name="Schinko J.B."/>
            <person name="Schmitt C."/>
            <person name="Schoppmeier M."/>
            <person name="Schroder R."/>
            <person name="Shippy T.D."/>
            <person name="Simonnet F."/>
            <person name="Marques-Souza H."/>
            <person name="Tautz D."/>
            <person name="Tomoyasu Y."/>
            <person name="Trauner J."/>
            <person name="Van der Zee M."/>
            <person name="Vervoort M."/>
            <person name="Wittkopp N."/>
            <person name="Wimmer E.A."/>
            <person name="Yang X."/>
            <person name="Jones A.K."/>
            <person name="Sattelle D.B."/>
            <person name="Ebert P.R."/>
            <person name="Nelson D."/>
            <person name="Scott J.G."/>
            <person name="Beeman R.W."/>
            <person name="Muthukrishnan S."/>
            <person name="Kramer K.J."/>
            <person name="Arakane Y."/>
            <person name="Beeman R.W."/>
            <person name="Zhu Q."/>
            <person name="Hogenkamp D."/>
            <person name="Dixit R."/>
            <person name="Oppert B."/>
            <person name="Jiang H."/>
            <person name="Zou Z."/>
            <person name="Marshall J."/>
            <person name="Elpidina E."/>
            <person name="Vinokurov K."/>
            <person name="Oppert C."/>
            <person name="Zou Z."/>
            <person name="Evans J."/>
            <person name="Lu Z."/>
            <person name="Zhao P."/>
            <person name="Sumathipala N."/>
            <person name="Altincicek B."/>
            <person name="Vilcinskas A."/>
            <person name="Williams M."/>
            <person name="Hultmark D."/>
            <person name="Hetru C."/>
            <person name="Jiang H."/>
            <person name="Grimmelikhuijzen C.J."/>
            <person name="Hauser F."/>
            <person name="Cazzamali G."/>
            <person name="Williamson M."/>
            <person name="Park Y."/>
            <person name="Li B."/>
            <person name="Tanaka Y."/>
            <person name="Predel R."/>
            <person name="Neupert S."/>
            <person name="Schachtner J."/>
            <person name="Verleyen P."/>
            <person name="Raible F."/>
            <person name="Bork P."/>
            <person name="Friedrich M."/>
            <person name="Walden K.K."/>
            <person name="Robertson H.M."/>
            <person name="Angeli S."/>
            <person name="Foret S."/>
            <person name="Bucher G."/>
            <person name="Schuetz S."/>
            <person name="Maleszka R."/>
            <person name="Wimmer E.A."/>
            <person name="Beeman R.W."/>
            <person name="Lorenzen M."/>
            <person name="Tomoyasu Y."/>
            <person name="Miller S.C."/>
            <person name="Grossmann D."/>
            <person name="Bucher G."/>
        </authorList>
    </citation>
    <scope>NUCLEOTIDE SEQUENCE [LARGE SCALE GENOMIC DNA]</scope>
    <source>
        <strain evidence="2 3">Georgia GA2</strain>
    </source>
</reference>
<dbReference type="InParanoid" id="D6WHQ2"/>
<dbReference type="EMBL" id="KQ971331">
    <property type="protein sequence ID" value="EFA01021.1"/>
    <property type="molecule type" value="Genomic_DNA"/>
</dbReference>
<accession>D6WHQ2</accession>
<reference evidence="2 3" key="2">
    <citation type="journal article" date="2010" name="Nucleic Acids Res.">
        <title>BeetleBase in 2010: revisions to provide comprehensive genomic information for Tribolium castaneum.</title>
        <authorList>
            <person name="Kim H.S."/>
            <person name="Murphy T."/>
            <person name="Xia J."/>
            <person name="Caragea D."/>
            <person name="Park Y."/>
            <person name="Beeman R.W."/>
            <person name="Lorenzen M.D."/>
            <person name="Butcher S."/>
            <person name="Manak J.R."/>
            <person name="Brown S.J."/>
        </authorList>
    </citation>
    <scope>GENOME REANNOTATION</scope>
    <source>
        <strain evidence="2 3">Georgia GA2</strain>
    </source>
</reference>
<dbReference type="HOGENOM" id="CLU_1612966_0_0_1"/>
<sequence>MCSRQMQGRIVPPIGGIDPRPPEQEHLHNLRVPPFRRPVQRTEPMVIPKTITNQLKPNKPTHTQLLHNTATPLTKLGNAIRLTSKTQLTPGSCRARCHRAKPAPGGHSRPCTTGKYPPFRQFAQKWGTCTSKWAFTWVVFKTRELVFIYNECVQSLIRKLFTALL</sequence>
<protein>
    <submittedName>
        <fullName evidence="2">Uncharacterized protein</fullName>
    </submittedName>
</protein>
<gene>
    <name evidence="2" type="primary">GLEAN_03936</name>
    <name evidence="2" type="ORF">TcasGA2_TC003936</name>
</gene>
<dbReference type="AlphaFoldDB" id="D6WHQ2"/>
<evidence type="ECO:0000313" key="2">
    <source>
        <dbReference type="EMBL" id="EFA01021.1"/>
    </source>
</evidence>
<evidence type="ECO:0000313" key="3">
    <source>
        <dbReference type="Proteomes" id="UP000007266"/>
    </source>
</evidence>
<name>D6WHQ2_TRICA</name>